<organism evidence="2 3">
    <name type="scientific">Deinococcus hopiensis KR-140</name>
    <dbReference type="NCBI Taxonomy" id="695939"/>
    <lineage>
        <taxon>Bacteria</taxon>
        <taxon>Thermotogati</taxon>
        <taxon>Deinococcota</taxon>
        <taxon>Deinococci</taxon>
        <taxon>Deinococcales</taxon>
        <taxon>Deinococcaceae</taxon>
        <taxon>Deinococcus</taxon>
    </lineage>
</organism>
<dbReference type="EMBL" id="FWWU01000004">
    <property type="protein sequence ID" value="SMB80662.1"/>
    <property type="molecule type" value="Genomic_DNA"/>
</dbReference>
<dbReference type="AlphaFoldDB" id="A0A1W1UI06"/>
<dbReference type="OrthoDB" id="77183at2"/>
<dbReference type="Proteomes" id="UP000192582">
    <property type="component" value="Unassembled WGS sequence"/>
</dbReference>
<evidence type="ECO:0000313" key="2">
    <source>
        <dbReference type="EMBL" id="SMB80662.1"/>
    </source>
</evidence>
<accession>A0A1W1UI06</accession>
<gene>
    <name evidence="2" type="ORF">SAMN00790413_05593</name>
</gene>
<evidence type="ECO:0008006" key="4">
    <source>
        <dbReference type="Google" id="ProtNLM"/>
    </source>
</evidence>
<evidence type="ECO:0000256" key="1">
    <source>
        <dbReference type="SAM" id="MobiDB-lite"/>
    </source>
</evidence>
<feature type="region of interest" description="Disordered" evidence="1">
    <location>
        <begin position="1"/>
        <end position="65"/>
    </location>
</feature>
<dbReference type="RefSeq" id="WP_084045785.1">
    <property type="nucleotide sequence ID" value="NZ_FWWU01000004.1"/>
</dbReference>
<feature type="compositionally biased region" description="Polar residues" evidence="1">
    <location>
        <begin position="44"/>
        <end position="65"/>
    </location>
</feature>
<keyword evidence="3" id="KW-1185">Reference proteome</keyword>
<protein>
    <recommendedName>
        <fullName evidence="4">DUF2726 domain-containing protein</fullName>
    </recommendedName>
</protein>
<reference evidence="2 3" key="1">
    <citation type="submission" date="2017-04" db="EMBL/GenBank/DDBJ databases">
        <authorList>
            <person name="Afonso C.L."/>
            <person name="Miller P.J."/>
            <person name="Scott M.A."/>
            <person name="Spackman E."/>
            <person name="Goraichik I."/>
            <person name="Dimitrov K.M."/>
            <person name="Suarez D.L."/>
            <person name="Swayne D.E."/>
        </authorList>
    </citation>
    <scope>NUCLEOTIDE SEQUENCE [LARGE SCALE GENOMIC DNA]</scope>
    <source>
        <strain evidence="2 3">KR-140</strain>
    </source>
</reference>
<sequence>MRGLFSKRKADGKPAEDKTQASNRSQMPGTPKPASEKRSADPRASQTQVGQTRAGQTRAGQTQTDLILNTTERMARIGDRFALALREALMDQPYEVVQNVQLKDFLALTPGGGLEREARRKLDFLIVAQPERVPVLAIMLTHHTYGRDRRRSPEVNKDTGLGGGSIITVLNLDPHELVTPEAVLKVLRPHLS</sequence>
<feature type="compositionally biased region" description="Basic and acidic residues" evidence="1">
    <location>
        <begin position="8"/>
        <end position="19"/>
    </location>
</feature>
<name>A0A1W1UI06_9DEIO</name>
<proteinExistence type="predicted"/>
<dbReference type="STRING" id="695939.SAMN00790413_05593"/>
<evidence type="ECO:0000313" key="3">
    <source>
        <dbReference type="Proteomes" id="UP000192582"/>
    </source>
</evidence>